<dbReference type="Proteomes" id="UP000504636">
    <property type="component" value="Unplaced"/>
</dbReference>
<feature type="domain" description="Heterokaryon incompatibility" evidence="1">
    <location>
        <begin position="8"/>
        <end position="159"/>
    </location>
</feature>
<accession>A0A6A6YPM2</accession>
<name>A0A6A6YPM2_9PEZI</name>
<dbReference type="AlphaFoldDB" id="A0A6A6YPM2"/>
<dbReference type="RefSeq" id="XP_033576781.1">
    <property type="nucleotide sequence ID" value="XM_033720108.1"/>
</dbReference>
<evidence type="ECO:0000313" key="4">
    <source>
        <dbReference type="RefSeq" id="XP_033576781.1"/>
    </source>
</evidence>
<dbReference type="Pfam" id="PF06985">
    <property type="entry name" value="HET"/>
    <property type="match status" value="1"/>
</dbReference>
<keyword evidence="3" id="KW-1185">Reference proteome</keyword>
<gene>
    <name evidence="2 4" type="ORF">BDZ99DRAFT_463563</name>
</gene>
<evidence type="ECO:0000259" key="1">
    <source>
        <dbReference type="Pfam" id="PF06985"/>
    </source>
</evidence>
<reference evidence="2 4" key="1">
    <citation type="journal article" date="2020" name="Stud. Mycol.">
        <title>101 Dothideomycetes genomes: a test case for predicting lifestyles and emergence of pathogens.</title>
        <authorList>
            <person name="Haridas S."/>
            <person name="Albert R."/>
            <person name="Binder M."/>
            <person name="Bloem J."/>
            <person name="Labutti K."/>
            <person name="Salamov A."/>
            <person name="Andreopoulos B."/>
            <person name="Baker S."/>
            <person name="Barry K."/>
            <person name="Bills G."/>
            <person name="Bluhm B."/>
            <person name="Cannon C."/>
            <person name="Castanera R."/>
            <person name="Culley D."/>
            <person name="Daum C."/>
            <person name="Ezra D."/>
            <person name="Gonzalez J."/>
            <person name="Henrissat B."/>
            <person name="Kuo A."/>
            <person name="Liang C."/>
            <person name="Lipzen A."/>
            <person name="Lutzoni F."/>
            <person name="Magnuson J."/>
            <person name="Mondo S."/>
            <person name="Nolan M."/>
            <person name="Ohm R."/>
            <person name="Pangilinan J."/>
            <person name="Park H.-J."/>
            <person name="Ramirez L."/>
            <person name="Alfaro M."/>
            <person name="Sun H."/>
            <person name="Tritt A."/>
            <person name="Yoshinaga Y."/>
            <person name="Zwiers L.-H."/>
            <person name="Turgeon B."/>
            <person name="Goodwin S."/>
            <person name="Spatafora J."/>
            <person name="Crous P."/>
            <person name="Grigoriev I."/>
        </authorList>
    </citation>
    <scope>NUCLEOTIDE SEQUENCE</scope>
    <source>
        <strain evidence="2 4">CBS 304.34</strain>
    </source>
</reference>
<reference evidence="4" key="3">
    <citation type="submission" date="2025-04" db="UniProtKB">
        <authorList>
            <consortium name="RefSeq"/>
        </authorList>
    </citation>
    <scope>IDENTIFICATION</scope>
    <source>
        <strain evidence="4">CBS 304.34</strain>
    </source>
</reference>
<dbReference type="GeneID" id="54461001"/>
<evidence type="ECO:0000313" key="2">
    <source>
        <dbReference type="EMBL" id="KAF2809817.1"/>
    </source>
</evidence>
<organism evidence="2">
    <name type="scientific">Mytilinidion resinicola</name>
    <dbReference type="NCBI Taxonomy" id="574789"/>
    <lineage>
        <taxon>Eukaryota</taxon>
        <taxon>Fungi</taxon>
        <taxon>Dikarya</taxon>
        <taxon>Ascomycota</taxon>
        <taxon>Pezizomycotina</taxon>
        <taxon>Dothideomycetes</taxon>
        <taxon>Pleosporomycetidae</taxon>
        <taxon>Mytilinidiales</taxon>
        <taxon>Mytilinidiaceae</taxon>
        <taxon>Mytilinidion</taxon>
    </lineage>
</organism>
<dbReference type="EMBL" id="MU003701">
    <property type="protein sequence ID" value="KAF2809817.1"/>
    <property type="molecule type" value="Genomic_DNA"/>
</dbReference>
<evidence type="ECO:0000313" key="3">
    <source>
        <dbReference type="Proteomes" id="UP000504636"/>
    </source>
</evidence>
<dbReference type="OrthoDB" id="3486565at2759"/>
<dbReference type="InterPro" id="IPR010730">
    <property type="entry name" value="HET"/>
</dbReference>
<dbReference type="PANTHER" id="PTHR33112">
    <property type="entry name" value="DOMAIN PROTEIN, PUTATIVE-RELATED"/>
    <property type="match status" value="1"/>
</dbReference>
<protein>
    <submittedName>
        <fullName evidence="2 4">HET-domain-containing protein</fullName>
    </submittedName>
</protein>
<proteinExistence type="predicted"/>
<sequence>MPGQSGKYVCLSHCWGKTPITCCTTIDTVGKAMDFLDYGALPRNFQDAITITRRLDIQYIWIDSVCIIQDDKYDWEVESAKMADIYRYSYLTIAAASSADSTGGCFSSTNADICMSLDDNTGRLLLVGARMCDAMGTVNDEAEVKKRFPLFQRGWVLQERLMSRRILYCNYGELAFECLESKTCECGNSSLSPHVINGMGKREANLRHRLLMAKVSVPRGDLSLEWRSMVSSYTLLHLTKANDILPAISGCARVISELTGDEYLAGMWKKSLSIELLWYIETKRKFSRAAWTAPSWSWASISPGQEIFFLKPNLSSPWRTMLGESIQTVDCKTEGGNDLGQLVPGTGRLTLKSALLPCFVRRFCNESATAAQPSHDRRRFGLHYRVTIANPAAACEVPVPALESQDGQFVFYPDVRLGDELWFDPFPACSICSLARIWLLHIARKVDGGECRDIFMMLKEIEASPNTYGRFGVTKFEGHTVGQRGRWFKEVWEKQAMPKRDFSIV</sequence>
<dbReference type="PANTHER" id="PTHR33112:SF9">
    <property type="entry name" value="HETEROKARYON INCOMPATIBILITY DOMAIN-CONTAINING PROTEIN"/>
    <property type="match status" value="1"/>
</dbReference>
<reference evidence="4" key="2">
    <citation type="submission" date="2020-04" db="EMBL/GenBank/DDBJ databases">
        <authorList>
            <consortium name="NCBI Genome Project"/>
        </authorList>
    </citation>
    <scope>NUCLEOTIDE SEQUENCE</scope>
    <source>
        <strain evidence="4">CBS 304.34</strain>
    </source>
</reference>